<protein>
    <submittedName>
        <fullName evidence="1">Uncharacterized protein</fullName>
    </submittedName>
</protein>
<reference evidence="1" key="2">
    <citation type="journal article" date="2015" name="Fish Shellfish Immunol.">
        <title>Early steps in the European eel (Anguilla anguilla)-Vibrio vulnificus interaction in the gills: Role of the RtxA13 toxin.</title>
        <authorList>
            <person name="Callol A."/>
            <person name="Pajuelo D."/>
            <person name="Ebbesson L."/>
            <person name="Teles M."/>
            <person name="MacKenzie S."/>
            <person name="Amaro C."/>
        </authorList>
    </citation>
    <scope>NUCLEOTIDE SEQUENCE</scope>
</reference>
<proteinExistence type="predicted"/>
<dbReference type="EMBL" id="GBXM01007107">
    <property type="protein sequence ID" value="JAI01471.1"/>
    <property type="molecule type" value="Transcribed_RNA"/>
</dbReference>
<dbReference type="AlphaFoldDB" id="A0A0E9XI09"/>
<accession>A0A0E9XI09</accession>
<organism evidence="1">
    <name type="scientific">Anguilla anguilla</name>
    <name type="common">European freshwater eel</name>
    <name type="synonym">Muraena anguilla</name>
    <dbReference type="NCBI Taxonomy" id="7936"/>
    <lineage>
        <taxon>Eukaryota</taxon>
        <taxon>Metazoa</taxon>
        <taxon>Chordata</taxon>
        <taxon>Craniata</taxon>
        <taxon>Vertebrata</taxon>
        <taxon>Euteleostomi</taxon>
        <taxon>Actinopterygii</taxon>
        <taxon>Neopterygii</taxon>
        <taxon>Teleostei</taxon>
        <taxon>Anguilliformes</taxon>
        <taxon>Anguillidae</taxon>
        <taxon>Anguilla</taxon>
    </lineage>
</organism>
<reference evidence="1" key="1">
    <citation type="submission" date="2014-11" db="EMBL/GenBank/DDBJ databases">
        <authorList>
            <person name="Amaro Gonzalez C."/>
        </authorList>
    </citation>
    <scope>NUCLEOTIDE SEQUENCE</scope>
</reference>
<name>A0A0E9XI09_ANGAN</name>
<evidence type="ECO:0000313" key="1">
    <source>
        <dbReference type="EMBL" id="JAI01471.1"/>
    </source>
</evidence>
<sequence>MQCNHLFSFRFSVQLASFLPFTKPLMPHLHKTLQQGRQYGFFRDGQTQFSS</sequence>